<organism evidence="1 2">
    <name type="scientific">Acer negundo</name>
    <name type="common">Box elder</name>
    <dbReference type="NCBI Taxonomy" id="4023"/>
    <lineage>
        <taxon>Eukaryota</taxon>
        <taxon>Viridiplantae</taxon>
        <taxon>Streptophyta</taxon>
        <taxon>Embryophyta</taxon>
        <taxon>Tracheophyta</taxon>
        <taxon>Spermatophyta</taxon>
        <taxon>Magnoliopsida</taxon>
        <taxon>eudicotyledons</taxon>
        <taxon>Gunneridae</taxon>
        <taxon>Pentapetalae</taxon>
        <taxon>rosids</taxon>
        <taxon>malvids</taxon>
        <taxon>Sapindales</taxon>
        <taxon>Sapindaceae</taxon>
        <taxon>Hippocastanoideae</taxon>
        <taxon>Acereae</taxon>
        <taxon>Acer</taxon>
    </lineage>
</organism>
<accession>A0AAD5JG80</accession>
<protein>
    <submittedName>
        <fullName evidence="1">Uncharacterized protein</fullName>
    </submittedName>
</protein>
<dbReference type="Proteomes" id="UP001064489">
    <property type="component" value="Chromosome 13"/>
</dbReference>
<keyword evidence="2" id="KW-1185">Reference proteome</keyword>
<evidence type="ECO:0000313" key="1">
    <source>
        <dbReference type="EMBL" id="KAI9198923.1"/>
    </source>
</evidence>
<proteinExistence type="predicted"/>
<evidence type="ECO:0000313" key="2">
    <source>
        <dbReference type="Proteomes" id="UP001064489"/>
    </source>
</evidence>
<dbReference type="EMBL" id="JAJSOW010000002">
    <property type="protein sequence ID" value="KAI9198923.1"/>
    <property type="molecule type" value="Genomic_DNA"/>
</dbReference>
<dbReference type="AlphaFoldDB" id="A0AAD5JG80"/>
<gene>
    <name evidence="1" type="ORF">LWI28_024490</name>
</gene>
<reference evidence="1 2" key="1">
    <citation type="journal article" date="2022" name="Plant J.">
        <title>Strategies of tolerance reflected in two North American maple genomes.</title>
        <authorList>
            <person name="McEvoy S.L."/>
            <person name="Sezen U.U."/>
            <person name="Trouern-Trend A."/>
            <person name="McMahon S.M."/>
            <person name="Schaberg P.G."/>
            <person name="Yang J."/>
            <person name="Wegrzyn J.L."/>
            <person name="Swenson N.G."/>
        </authorList>
    </citation>
    <scope>NUCLEOTIDE SEQUENCE [LARGE SCALE GENOMIC DNA]</scope>
    <source>
        <strain evidence="1">91603</strain>
    </source>
</reference>
<name>A0AAD5JG80_ACENE</name>
<sequence length="156" mass="17522">MSTIRLLLGLEANQYWRKLSVLVGNLGHFSTRLLGGGYTLTKAAQRIMQGSLQSGHWRIMVEFSKVIRIPRVIHRVSLYVLQLVGTTPEHCFNQVGAFPVKSKDPVGSFSCVLGYLPKNQVSLFEVMDPHSLVEVSGYLTLVYCYSFNDLALFILK</sequence>
<comment type="caution">
    <text evidence="1">The sequence shown here is derived from an EMBL/GenBank/DDBJ whole genome shotgun (WGS) entry which is preliminary data.</text>
</comment>